<dbReference type="PROSITE" id="PS51782">
    <property type="entry name" value="LYSM"/>
    <property type="match status" value="4"/>
</dbReference>
<dbReference type="Pfam" id="PF01464">
    <property type="entry name" value="SLT"/>
    <property type="match status" value="1"/>
</dbReference>
<organism evidence="3 4">
    <name type="scientific">Zhihengliuella alba</name>
    <dbReference type="NCBI Taxonomy" id="547018"/>
    <lineage>
        <taxon>Bacteria</taxon>
        <taxon>Bacillati</taxon>
        <taxon>Actinomycetota</taxon>
        <taxon>Actinomycetes</taxon>
        <taxon>Micrococcales</taxon>
        <taxon>Micrococcaceae</taxon>
        <taxon>Zhihengliuella</taxon>
    </lineage>
</organism>
<dbReference type="InterPro" id="IPR018392">
    <property type="entry name" value="LysM"/>
</dbReference>
<dbReference type="CDD" id="cd00118">
    <property type="entry name" value="LysM"/>
    <property type="match status" value="4"/>
</dbReference>
<evidence type="ECO:0000313" key="4">
    <source>
        <dbReference type="Proteomes" id="UP001501536"/>
    </source>
</evidence>
<name>A0ABP7CZZ9_9MICC</name>
<dbReference type="EMBL" id="BAABCJ010000001">
    <property type="protein sequence ID" value="GAA3696571.1"/>
    <property type="molecule type" value="Genomic_DNA"/>
</dbReference>
<feature type="domain" description="LysM" evidence="2">
    <location>
        <begin position="264"/>
        <end position="308"/>
    </location>
</feature>
<dbReference type="PANTHER" id="PTHR33734">
    <property type="entry name" value="LYSM DOMAIN-CONTAINING GPI-ANCHORED PROTEIN 2"/>
    <property type="match status" value="1"/>
</dbReference>
<dbReference type="SMART" id="SM00257">
    <property type="entry name" value="LysM"/>
    <property type="match status" value="4"/>
</dbReference>
<evidence type="ECO:0000313" key="3">
    <source>
        <dbReference type="EMBL" id="GAA3696571.1"/>
    </source>
</evidence>
<gene>
    <name evidence="3" type="ORF">GCM10022377_06780</name>
</gene>
<feature type="region of interest" description="Disordered" evidence="1">
    <location>
        <begin position="233"/>
        <end position="263"/>
    </location>
</feature>
<protein>
    <recommendedName>
        <fullName evidence="2">LysM domain-containing protein</fullName>
    </recommendedName>
</protein>
<reference evidence="4" key="1">
    <citation type="journal article" date="2019" name="Int. J. Syst. Evol. Microbiol.">
        <title>The Global Catalogue of Microorganisms (GCM) 10K type strain sequencing project: providing services to taxonomists for standard genome sequencing and annotation.</title>
        <authorList>
            <consortium name="The Broad Institute Genomics Platform"/>
            <consortium name="The Broad Institute Genome Sequencing Center for Infectious Disease"/>
            <person name="Wu L."/>
            <person name="Ma J."/>
        </authorList>
    </citation>
    <scope>NUCLEOTIDE SEQUENCE [LARGE SCALE GENOMIC DNA]</scope>
    <source>
        <strain evidence="4">JCM 16961</strain>
    </source>
</reference>
<feature type="domain" description="LysM" evidence="2">
    <location>
        <begin position="127"/>
        <end position="172"/>
    </location>
</feature>
<dbReference type="InterPro" id="IPR023346">
    <property type="entry name" value="Lysozyme-like_dom_sf"/>
</dbReference>
<feature type="compositionally biased region" description="Low complexity" evidence="1">
    <location>
        <begin position="240"/>
        <end position="262"/>
    </location>
</feature>
<evidence type="ECO:0000256" key="1">
    <source>
        <dbReference type="SAM" id="MobiDB-lite"/>
    </source>
</evidence>
<sequence length="480" mass="48224">MLTGFGAAAPAVAAPSPAQAPVAPKTATPANIAAAQHRIAASLAASQVPARLVPAAPAPAAKNSTVTVKAGDTLSHIAIRSGVALSTILKANGLEASSTIFPGQKIKLSGGSAAKAAAPAAPSTGTKTYSVQAGDTLGGIALRHEMSLARLLRLNSGLSKTSIIYPGQKLTVAGGTASAPAPAKPASTSTASSASTGSYTVSAGDTLGGIAINHDMSLSRLLRLNGLSASDTIHPGQKLTVAGGTTTAATKTTAPSSAAPSEARTHTVASGETLSGIAGTYSVGLSKLLEANSLSKTSVIRPGQTLKVPGGATAAASSGQLVPSTFLHYRYPEATVRSANENKAILLSRDLPSRSEMRSKIVATAQSLGVDPSLALAHAYQESGFSPSAVSPANAIGAMQVIPTSGEWASQLVGRPLDLLDPDDNVVAGVAIIAALQRTSESLEEGIASYYQGQGSVRRNGMYDDTKSYVKSVKTHMASF</sequence>
<dbReference type="Pfam" id="PF01476">
    <property type="entry name" value="LysM"/>
    <property type="match status" value="4"/>
</dbReference>
<dbReference type="Gene3D" id="1.10.530.10">
    <property type="match status" value="1"/>
</dbReference>
<feature type="domain" description="LysM" evidence="2">
    <location>
        <begin position="197"/>
        <end position="241"/>
    </location>
</feature>
<dbReference type="SUPFAM" id="SSF54106">
    <property type="entry name" value="LysM domain"/>
    <property type="match status" value="4"/>
</dbReference>
<dbReference type="InterPro" id="IPR008258">
    <property type="entry name" value="Transglycosylase_SLT_dom_1"/>
</dbReference>
<dbReference type="SUPFAM" id="SSF53955">
    <property type="entry name" value="Lysozyme-like"/>
    <property type="match status" value="1"/>
</dbReference>
<keyword evidence="4" id="KW-1185">Reference proteome</keyword>
<feature type="domain" description="LysM" evidence="2">
    <location>
        <begin position="64"/>
        <end position="108"/>
    </location>
</feature>
<dbReference type="PANTHER" id="PTHR33734:SF22">
    <property type="entry name" value="MEMBRANE-BOUND LYTIC MUREIN TRANSGLYCOSYLASE D"/>
    <property type="match status" value="1"/>
</dbReference>
<proteinExistence type="predicted"/>
<accession>A0ABP7CZZ9</accession>
<evidence type="ECO:0000259" key="2">
    <source>
        <dbReference type="PROSITE" id="PS51782"/>
    </source>
</evidence>
<dbReference type="Proteomes" id="UP001501536">
    <property type="component" value="Unassembled WGS sequence"/>
</dbReference>
<dbReference type="CDD" id="cd00254">
    <property type="entry name" value="LT-like"/>
    <property type="match status" value="1"/>
</dbReference>
<dbReference type="InterPro" id="IPR036779">
    <property type="entry name" value="LysM_dom_sf"/>
</dbReference>
<feature type="region of interest" description="Disordered" evidence="1">
    <location>
        <begin position="174"/>
        <end position="197"/>
    </location>
</feature>
<dbReference type="Gene3D" id="3.10.350.10">
    <property type="entry name" value="LysM domain"/>
    <property type="match status" value="4"/>
</dbReference>
<comment type="caution">
    <text evidence="3">The sequence shown here is derived from an EMBL/GenBank/DDBJ whole genome shotgun (WGS) entry which is preliminary data.</text>
</comment>